<evidence type="ECO:0000256" key="4">
    <source>
        <dbReference type="ARBA" id="ARBA00022786"/>
    </source>
</evidence>
<feature type="domain" description="USP" evidence="9">
    <location>
        <begin position="145"/>
        <end position="455"/>
    </location>
</feature>
<dbReference type="GO" id="GO:0004843">
    <property type="term" value="F:cysteine-type deubiquitinase activity"/>
    <property type="evidence" value="ECO:0007669"/>
    <property type="project" value="UniProtKB-UniRule"/>
</dbReference>
<dbReference type="InterPro" id="IPR028889">
    <property type="entry name" value="USP"/>
</dbReference>
<feature type="region of interest" description="Disordered" evidence="8">
    <location>
        <begin position="1"/>
        <end position="36"/>
    </location>
</feature>
<dbReference type="GO" id="GO:0005829">
    <property type="term" value="C:cytosol"/>
    <property type="evidence" value="ECO:0007669"/>
    <property type="project" value="TreeGrafter"/>
</dbReference>
<dbReference type="InterPro" id="IPR001394">
    <property type="entry name" value="Peptidase_C19_UCH"/>
</dbReference>
<evidence type="ECO:0000256" key="8">
    <source>
        <dbReference type="SAM" id="MobiDB-lite"/>
    </source>
</evidence>
<organism evidence="10 11">
    <name type="scientific">Rhodotorula graminis (strain WP1)</name>
    <dbReference type="NCBI Taxonomy" id="578459"/>
    <lineage>
        <taxon>Eukaryota</taxon>
        <taxon>Fungi</taxon>
        <taxon>Dikarya</taxon>
        <taxon>Basidiomycota</taxon>
        <taxon>Pucciniomycotina</taxon>
        <taxon>Microbotryomycetes</taxon>
        <taxon>Sporidiobolales</taxon>
        <taxon>Sporidiobolaceae</taxon>
        <taxon>Rhodotorula</taxon>
    </lineage>
</organism>
<proteinExistence type="inferred from homology"/>
<name>A0A194S9W7_RHOGW</name>
<dbReference type="SUPFAM" id="SSF54001">
    <property type="entry name" value="Cysteine proteinases"/>
    <property type="match status" value="1"/>
</dbReference>
<dbReference type="FunFam" id="3.90.70.10:FF:000119">
    <property type="entry name" value="Ubiquitin specific peptidase 36"/>
    <property type="match status" value="1"/>
</dbReference>
<accession>A0A194S9W7</accession>
<dbReference type="GeneID" id="28976664"/>
<keyword evidence="5 7" id="KW-0378">Hydrolase</keyword>
<dbReference type="GO" id="GO:0016579">
    <property type="term" value="P:protein deubiquitination"/>
    <property type="evidence" value="ECO:0007669"/>
    <property type="project" value="InterPro"/>
</dbReference>
<dbReference type="PROSITE" id="PS00973">
    <property type="entry name" value="USP_2"/>
    <property type="match status" value="1"/>
</dbReference>
<evidence type="ECO:0000256" key="1">
    <source>
        <dbReference type="ARBA" id="ARBA00000707"/>
    </source>
</evidence>
<feature type="compositionally biased region" description="Low complexity" evidence="8">
    <location>
        <begin position="515"/>
        <end position="524"/>
    </location>
</feature>
<dbReference type="EC" id="3.4.19.12" evidence="7"/>
<comment type="catalytic activity">
    <reaction evidence="1 7">
        <text>Thiol-dependent hydrolysis of ester, thioester, amide, peptide and isopeptide bonds formed by the C-terminal Gly of ubiquitin (a 76-residue protein attached to proteins as an intracellular targeting signal).</text>
        <dbReference type="EC" id="3.4.19.12"/>
    </reaction>
</comment>
<reference evidence="10 11" key="1">
    <citation type="journal article" date="2015" name="Front. Microbiol.">
        <title>Genome sequence of the plant growth promoting endophytic yeast Rhodotorula graminis WP1.</title>
        <authorList>
            <person name="Firrincieli A."/>
            <person name="Otillar R."/>
            <person name="Salamov A."/>
            <person name="Schmutz J."/>
            <person name="Khan Z."/>
            <person name="Redman R.S."/>
            <person name="Fleck N.D."/>
            <person name="Lindquist E."/>
            <person name="Grigoriev I.V."/>
            <person name="Doty S.L."/>
        </authorList>
    </citation>
    <scope>NUCLEOTIDE SEQUENCE [LARGE SCALE GENOMIC DNA]</scope>
    <source>
        <strain evidence="10 11">WP1</strain>
    </source>
</reference>
<dbReference type="InterPro" id="IPR038765">
    <property type="entry name" value="Papain-like_cys_pep_sf"/>
</dbReference>
<dbReference type="PANTHER" id="PTHR24006">
    <property type="entry name" value="UBIQUITIN CARBOXYL-TERMINAL HYDROLASE"/>
    <property type="match status" value="1"/>
</dbReference>
<dbReference type="Pfam" id="PF00443">
    <property type="entry name" value="UCH"/>
    <property type="match status" value="1"/>
</dbReference>
<dbReference type="AlphaFoldDB" id="A0A194S9W7"/>
<dbReference type="PROSITE" id="PS00972">
    <property type="entry name" value="USP_1"/>
    <property type="match status" value="1"/>
</dbReference>
<gene>
    <name evidence="10" type="ORF">RHOBADRAFT_52189</name>
</gene>
<feature type="compositionally biased region" description="Low complexity" evidence="8">
    <location>
        <begin position="541"/>
        <end position="575"/>
    </location>
</feature>
<evidence type="ECO:0000313" key="11">
    <source>
        <dbReference type="Proteomes" id="UP000053890"/>
    </source>
</evidence>
<dbReference type="GO" id="GO:0005634">
    <property type="term" value="C:nucleus"/>
    <property type="evidence" value="ECO:0007669"/>
    <property type="project" value="TreeGrafter"/>
</dbReference>
<dbReference type="OMA" id="HVEYERS"/>
<evidence type="ECO:0000256" key="3">
    <source>
        <dbReference type="ARBA" id="ARBA00022670"/>
    </source>
</evidence>
<feature type="compositionally biased region" description="Polar residues" evidence="8">
    <location>
        <begin position="493"/>
        <end position="505"/>
    </location>
</feature>
<dbReference type="STRING" id="578459.A0A194S9W7"/>
<feature type="compositionally biased region" description="Basic and acidic residues" evidence="8">
    <location>
        <begin position="12"/>
        <end position="21"/>
    </location>
</feature>
<evidence type="ECO:0000256" key="2">
    <source>
        <dbReference type="ARBA" id="ARBA00009085"/>
    </source>
</evidence>
<dbReference type="PANTHER" id="PTHR24006:SF758">
    <property type="entry name" value="UBIQUITIN CARBOXYL-TERMINAL HYDROLASE 36"/>
    <property type="match status" value="1"/>
</dbReference>
<keyword evidence="4 7" id="KW-0833">Ubl conjugation pathway</keyword>
<evidence type="ECO:0000256" key="7">
    <source>
        <dbReference type="RuleBase" id="RU366025"/>
    </source>
</evidence>
<evidence type="ECO:0000313" key="10">
    <source>
        <dbReference type="EMBL" id="KPV77255.1"/>
    </source>
</evidence>
<dbReference type="PROSITE" id="PS50235">
    <property type="entry name" value="USP_3"/>
    <property type="match status" value="1"/>
</dbReference>
<comment type="similarity">
    <text evidence="2 7">Belongs to the peptidase C19 family.</text>
</comment>
<evidence type="ECO:0000259" key="9">
    <source>
        <dbReference type="PROSITE" id="PS50235"/>
    </source>
</evidence>
<dbReference type="Proteomes" id="UP000053890">
    <property type="component" value="Unassembled WGS sequence"/>
</dbReference>
<evidence type="ECO:0000256" key="6">
    <source>
        <dbReference type="ARBA" id="ARBA00022807"/>
    </source>
</evidence>
<dbReference type="CDD" id="cd02661">
    <property type="entry name" value="Peptidase_C19E"/>
    <property type="match status" value="1"/>
</dbReference>
<protein>
    <recommendedName>
        <fullName evidence="7">Ubiquitin carboxyl-terminal hydrolase</fullName>
        <ecNumber evidence="7">3.4.19.12</ecNumber>
    </recommendedName>
</protein>
<sequence>MAVAAHQPVRTLHTDHLRDSPKLPQKSKRSSDHHNSLAALTAARPITLASLLEHPVEFVHASTNTRDDVVPYVPINAPKPAPASVAKLSNGSTHGSPVASTSKAPHAPPGASANSTDSPTPARASAVFPVIDTSVGWARKHPVGAGLQNMGNTCFLNSALQVLLHTPPLVRYLEGQGHSHANCVMVQKKGWCMTCAMKMLVKQSFAPGKRSYQPKVVVNHLKGIARHFRIGRQEDSHEFLRFFIDAMAATALAGKSPKLEQKVKETTFIHQLFGGRLRSRVHCLACEHNSDTFDSILDLSLDLAGGRANSLKDALENLVRKDKLTGQNKYKCEKCKKLVNAEKNFTIDEAPLVLTIHLKRFTPTGRKLAYPLKYPEQLKLGPYMSSVNSDSGPSYRLYGLILHSGSGPHSGHYTSYVRAADERWYDMNDDFVSPVPGGKAPLGERNAYVLFYIRERGDALRQAVNGAPAAAGVPSKVNGGGGGASGKRPRDSLASQNGAVASPAQSPAAKRARASPDAVRRSSSPPVPVRIPFVTGPQPPQVATASSPAASPAQARSPQAQQKQQQQQQQQQQRKQLVKLPVHGALGRRQGHKGGKKVRPEFGGVANKPRVIQG</sequence>
<keyword evidence="3 7" id="KW-0645">Protease</keyword>
<dbReference type="EMBL" id="KQ474075">
    <property type="protein sequence ID" value="KPV77255.1"/>
    <property type="molecule type" value="Genomic_DNA"/>
</dbReference>
<dbReference type="OrthoDB" id="420187at2759"/>
<keyword evidence="6 7" id="KW-0788">Thiol protease</keyword>
<dbReference type="InterPro" id="IPR018200">
    <property type="entry name" value="USP_CS"/>
</dbReference>
<dbReference type="GO" id="GO:0006508">
    <property type="term" value="P:proteolysis"/>
    <property type="evidence" value="ECO:0007669"/>
    <property type="project" value="UniProtKB-KW"/>
</dbReference>
<dbReference type="Gene3D" id="3.90.70.10">
    <property type="entry name" value="Cysteine proteinases"/>
    <property type="match status" value="1"/>
</dbReference>
<dbReference type="RefSeq" id="XP_018273304.1">
    <property type="nucleotide sequence ID" value="XM_018416216.1"/>
</dbReference>
<keyword evidence="11" id="KW-1185">Reference proteome</keyword>
<dbReference type="InterPro" id="IPR050164">
    <property type="entry name" value="Peptidase_C19"/>
</dbReference>
<feature type="region of interest" description="Disordered" evidence="8">
    <location>
        <begin position="83"/>
        <end position="123"/>
    </location>
</feature>
<feature type="region of interest" description="Disordered" evidence="8">
    <location>
        <begin position="467"/>
        <end position="614"/>
    </location>
</feature>
<feature type="compositionally biased region" description="Polar residues" evidence="8">
    <location>
        <begin position="87"/>
        <end position="103"/>
    </location>
</feature>
<feature type="compositionally biased region" description="Low complexity" evidence="8">
    <location>
        <begin position="467"/>
        <end position="477"/>
    </location>
</feature>
<evidence type="ECO:0000256" key="5">
    <source>
        <dbReference type="ARBA" id="ARBA00022801"/>
    </source>
</evidence>